<evidence type="ECO:0000313" key="1">
    <source>
        <dbReference type="EMBL" id="EGC38906.1"/>
    </source>
</evidence>
<evidence type="ECO:0000313" key="2">
    <source>
        <dbReference type="Proteomes" id="UP000001064"/>
    </source>
</evidence>
<dbReference type="EMBL" id="GL870967">
    <property type="protein sequence ID" value="EGC38906.1"/>
    <property type="molecule type" value="Genomic_DNA"/>
</dbReference>
<dbReference type="KEGG" id="dpp:DICPUDRAFT_148360"/>
<dbReference type="InParanoid" id="F0ZAX5"/>
<organism evidence="1 2">
    <name type="scientific">Dictyostelium purpureum</name>
    <name type="common">Slime mold</name>
    <dbReference type="NCBI Taxonomy" id="5786"/>
    <lineage>
        <taxon>Eukaryota</taxon>
        <taxon>Amoebozoa</taxon>
        <taxon>Evosea</taxon>
        <taxon>Eumycetozoa</taxon>
        <taxon>Dictyostelia</taxon>
        <taxon>Dictyosteliales</taxon>
        <taxon>Dictyosteliaceae</taxon>
        <taxon>Dictyostelium</taxon>
    </lineage>
</organism>
<accession>F0ZAX5</accession>
<dbReference type="VEuPathDB" id="AmoebaDB:DICPUDRAFT_148360"/>
<sequence length="58" mass="6605">MNEFFSMDNFASSSIGHYLKNIYTLPKKYNDDISNFMLFNDNEGVGLSGESDNENELS</sequence>
<dbReference type="RefSeq" id="XP_003284586.1">
    <property type="nucleotide sequence ID" value="XM_003284538.1"/>
</dbReference>
<proteinExistence type="predicted"/>
<name>F0ZAX5_DICPU</name>
<gene>
    <name evidence="1" type="ORF">DICPUDRAFT_148360</name>
</gene>
<reference evidence="2" key="1">
    <citation type="journal article" date="2011" name="Genome Biol.">
        <title>Comparative genomics of the social amoebae Dictyostelium discoideum and Dictyostelium purpureum.</title>
        <authorList>
            <consortium name="US DOE Joint Genome Institute (JGI-PGF)"/>
            <person name="Sucgang R."/>
            <person name="Kuo A."/>
            <person name="Tian X."/>
            <person name="Salerno W."/>
            <person name="Parikh A."/>
            <person name="Feasley C.L."/>
            <person name="Dalin E."/>
            <person name="Tu H."/>
            <person name="Huang E."/>
            <person name="Barry K."/>
            <person name="Lindquist E."/>
            <person name="Shapiro H."/>
            <person name="Bruce D."/>
            <person name="Schmutz J."/>
            <person name="Salamov A."/>
            <person name="Fey P."/>
            <person name="Gaudet P."/>
            <person name="Anjard C."/>
            <person name="Babu M.M."/>
            <person name="Basu S."/>
            <person name="Bushmanova Y."/>
            <person name="van der Wel H."/>
            <person name="Katoh-Kurasawa M."/>
            <person name="Dinh C."/>
            <person name="Coutinho P.M."/>
            <person name="Saito T."/>
            <person name="Elias M."/>
            <person name="Schaap P."/>
            <person name="Kay R.R."/>
            <person name="Henrissat B."/>
            <person name="Eichinger L."/>
            <person name="Rivero F."/>
            <person name="Putnam N.H."/>
            <person name="West C.M."/>
            <person name="Loomis W.F."/>
            <person name="Chisholm R.L."/>
            <person name="Shaulsky G."/>
            <person name="Strassmann J.E."/>
            <person name="Queller D.C."/>
            <person name="Kuspa A."/>
            <person name="Grigoriev I.V."/>
        </authorList>
    </citation>
    <scope>NUCLEOTIDE SEQUENCE [LARGE SCALE GENOMIC DNA]</scope>
    <source>
        <strain evidence="2">QSDP1</strain>
    </source>
</reference>
<dbReference type="AlphaFoldDB" id="F0ZAX5"/>
<keyword evidence="2" id="KW-1185">Reference proteome</keyword>
<protein>
    <submittedName>
        <fullName evidence="1">Uncharacterized protein</fullName>
    </submittedName>
</protein>
<dbReference type="Proteomes" id="UP000001064">
    <property type="component" value="Unassembled WGS sequence"/>
</dbReference>
<dbReference type="GeneID" id="10506357"/>